<dbReference type="Pfam" id="PF26561">
    <property type="entry name" value="LETM1_C"/>
    <property type="match status" value="1"/>
</dbReference>
<keyword evidence="5" id="KW-0050">Antiport</keyword>
<feature type="region of interest" description="Disordered" evidence="19">
    <location>
        <begin position="541"/>
        <end position="564"/>
    </location>
</feature>
<dbReference type="AlphaFoldDB" id="A0A182IW61"/>
<evidence type="ECO:0000256" key="12">
    <source>
        <dbReference type="ARBA" id="ARBA00022989"/>
    </source>
</evidence>
<evidence type="ECO:0000256" key="17">
    <source>
        <dbReference type="ARBA" id="ARBA00031360"/>
    </source>
</evidence>
<accession>A0A182IW61</accession>
<feature type="coiled-coil region" evidence="18">
    <location>
        <begin position="613"/>
        <end position="696"/>
    </location>
</feature>
<dbReference type="PROSITE" id="PS51758">
    <property type="entry name" value="LETM1_RBD"/>
    <property type="match status" value="1"/>
</dbReference>
<comment type="subcellular location">
    <subcellularLocation>
        <location evidence="1">Mitochondrion inner membrane</location>
        <topology evidence="1">Single-pass membrane protein</topology>
    </subcellularLocation>
</comment>
<dbReference type="GO" id="GO:0015297">
    <property type="term" value="F:antiporter activity"/>
    <property type="evidence" value="ECO:0007669"/>
    <property type="project" value="UniProtKB-KW"/>
</dbReference>
<dbReference type="EnsemblMetazoa" id="AATE006631-RA">
    <property type="protein sequence ID" value="AATE006631-PA.1"/>
    <property type="gene ID" value="AATE006631"/>
</dbReference>
<comment type="similarity">
    <text evidence="2">Belongs to the LETM1 family.</text>
</comment>
<evidence type="ECO:0000256" key="10">
    <source>
        <dbReference type="ARBA" id="ARBA00022837"/>
    </source>
</evidence>
<evidence type="ECO:0000256" key="19">
    <source>
        <dbReference type="SAM" id="MobiDB-lite"/>
    </source>
</evidence>
<evidence type="ECO:0000256" key="11">
    <source>
        <dbReference type="ARBA" id="ARBA00022946"/>
    </source>
</evidence>
<evidence type="ECO:0000256" key="9">
    <source>
        <dbReference type="ARBA" id="ARBA00022792"/>
    </source>
</evidence>
<dbReference type="GO" id="GO:0005509">
    <property type="term" value="F:calcium ion binding"/>
    <property type="evidence" value="ECO:0007669"/>
    <property type="project" value="InterPro"/>
</dbReference>
<evidence type="ECO:0000256" key="2">
    <source>
        <dbReference type="ARBA" id="ARBA00009584"/>
    </source>
</evidence>
<keyword evidence="14" id="KW-0406">Ion transport</keyword>
<dbReference type="InterPro" id="IPR059005">
    <property type="entry name" value="LETM1_C"/>
</dbReference>
<evidence type="ECO:0000256" key="7">
    <source>
        <dbReference type="ARBA" id="ARBA00022692"/>
    </source>
</evidence>
<dbReference type="Pfam" id="PF07766">
    <property type="entry name" value="LETM1_RBD"/>
    <property type="match status" value="1"/>
</dbReference>
<feature type="signal peptide" evidence="20">
    <location>
        <begin position="1"/>
        <end position="16"/>
    </location>
</feature>
<keyword evidence="7" id="KW-0812">Transmembrane</keyword>
<feature type="region of interest" description="Disordered" evidence="19">
    <location>
        <begin position="514"/>
        <end position="533"/>
    </location>
</feature>
<keyword evidence="16" id="KW-0472">Membrane</keyword>
<evidence type="ECO:0000256" key="8">
    <source>
        <dbReference type="ARBA" id="ARBA00022723"/>
    </source>
</evidence>
<keyword evidence="9" id="KW-0999">Mitochondrion inner membrane</keyword>
<dbReference type="PROSITE" id="PS50222">
    <property type="entry name" value="EF_HAND_2"/>
    <property type="match status" value="1"/>
</dbReference>
<dbReference type="PANTHER" id="PTHR14009">
    <property type="entry name" value="LEUCINE ZIPPER-EF-HAND CONTAINING TRANSMEMBRANE PROTEIN"/>
    <property type="match status" value="1"/>
</dbReference>
<feature type="region of interest" description="Disordered" evidence="19">
    <location>
        <begin position="806"/>
        <end position="858"/>
    </location>
</feature>
<dbReference type="InterPro" id="IPR033122">
    <property type="entry name" value="LETM1-like_RBD"/>
</dbReference>
<dbReference type="GO" id="GO:0030003">
    <property type="term" value="P:intracellular monoatomic cation homeostasis"/>
    <property type="evidence" value="ECO:0007669"/>
    <property type="project" value="TreeGrafter"/>
</dbReference>
<evidence type="ECO:0000256" key="1">
    <source>
        <dbReference type="ARBA" id="ARBA00004434"/>
    </source>
</evidence>
<evidence type="ECO:0000256" key="13">
    <source>
        <dbReference type="ARBA" id="ARBA00023054"/>
    </source>
</evidence>
<evidence type="ECO:0000256" key="4">
    <source>
        <dbReference type="ARBA" id="ARBA00022448"/>
    </source>
</evidence>
<dbReference type="GO" id="GO:0043022">
    <property type="term" value="F:ribosome binding"/>
    <property type="evidence" value="ECO:0007669"/>
    <property type="project" value="InterPro"/>
</dbReference>
<dbReference type="InterPro" id="IPR044202">
    <property type="entry name" value="LETM1/MDM38-like"/>
</dbReference>
<dbReference type="InterPro" id="IPR011992">
    <property type="entry name" value="EF-hand-dom_pair"/>
</dbReference>
<feature type="compositionally biased region" description="Basic and acidic residues" evidence="19">
    <location>
        <begin position="806"/>
        <end position="833"/>
    </location>
</feature>
<evidence type="ECO:0000256" key="15">
    <source>
        <dbReference type="ARBA" id="ARBA00023128"/>
    </source>
</evidence>
<feature type="chain" id="PRO_5043523057" description="Mitochondrial proton/calcium exchanger protein" evidence="20">
    <location>
        <begin position="17"/>
        <end position="921"/>
    </location>
</feature>
<dbReference type="InterPro" id="IPR002048">
    <property type="entry name" value="EF_hand_dom"/>
</dbReference>
<feature type="region of interest" description="Disordered" evidence="19">
    <location>
        <begin position="870"/>
        <end position="921"/>
    </location>
</feature>
<keyword evidence="4" id="KW-0813">Transport</keyword>
<evidence type="ECO:0000256" key="6">
    <source>
        <dbReference type="ARBA" id="ARBA00022568"/>
    </source>
</evidence>
<feature type="compositionally biased region" description="Gly residues" evidence="19">
    <location>
        <begin position="878"/>
        <end position="895"/>
    </location>
</feature>
<name>A0A182IW61_ANOAO</name>
<keyword evidence="10" id="KW-0106">Calcium</keyword>
<protein>
    <recommendedName>
        <fullName evidence="3">Mitochondrial proton/calcium exchanger protein</fullName>
    </recommendedName>
    <alternativeName>
        <fullName evidence="17">Leucine zipper-EF-hand-containing transmembrane protein 1</fullName>
    </alternativeName>
</protein>
<evidence type="ECO:0000256" key="5">
    <source>
        <dbReference type="ARBA" id="ARBA00022449"/>
    </source>
</evidence>
<dbReference type="PANTHER" id="PTHR14009:SF1">
    <property type="entry name" value="MITOCHONDRIAL PROTON_CALCIUM EXCHANGER PROTEIN"/>
    <property type="match status" value="1"/>
</dbReference>
<keyword evidence="8" id="KW-0479">Metal-binding</keyword>
<keyword evidence="13 18" id="KW-0175">Coiled coil</keyword>
<keyword evidence="15" id="KW-0496">Mitochondrion</keyword>
<evidence type="ECO:0000256" key="18">
    <source>
        <dbReference type="SAM" id="Coils"/>
    </source>
</evidence>
<evidence type="ECO:0000313" key="21">
    <source>
        <dbReference type="EnsemblMetazoa" id="AATE006631-PA.1"/>
    </source>
</evidence>
<dbReference type="STRING" id="41427.A0A182IW61"/>
<evidence type="ECO:0000256" key="16">
    <source>
        <dbReference type="ARBA" id="ARBA00023136"/>
    </source>
</evidence>
<dbReference type="VEuPathDB" id="VectorBase:AATE006631"/>
<evidence type="ECO:0000256" key="20">
    <source>
        <dbReference type="SAM" id="SignalP"/>
    </source>
</evidence>
<evidence type="ECO:0000256" key="3">
    <source>
        <dbReference type="ARBA" id="ARBA00020557"/>
    </source>
</evidence>
<organism evidence="21">
    <name type="scientific">Anopheles atroparvus</name>
    <name type="common">European mosquito</name>
    <dbReference type="NCBI Taxonomy" id="41427"/>
    <lineage>
        <taxon>Eukaryota</taxon>
        <taxon>Metazoa</taxon>
        <taxon>Ecdysozoa</taxon>
        <taxon>Arthropoda</taxon>
        <taxon>Hexapoda</taxon>
        <taxon>Insecta</taxon>
        <taxon>Pterygota</taxon>
        <taxon>Neoptera</taxon>
        <taxon>Endopterygota</taxon>
        <taxon>Diptera</taxon>
        <taxon>Nematocera</taxon>
        <taxon>Culicoidea</taxon>
        <taxon>Culicidae</taxon>
        <taxon>Anophelinae</taxon>
        <taxon>Anopheles</taxon>
    </lineage>
</organism>
<keyword evidence="20" id="KW-0732">Signal</keyword>
<keyword evidence="12" id="KW-1133">Transmembrane helix</keyword>
<keyword evidence="6" id="KW-0109">Calcium transport</keyword>
<dbReference type="GO" id="GO:0005743">
    <property type="term" value="C:mitochondrial inner membrane"/>
    <property type="evidence" value="ECO:0007669"/>
    <property type="project" value="UniProtKB-SubCell"/>
</dbReference>
<dbReference type="SUPFAM" id="SSF47473">
    <property type="entry name" value="EF-hand"/>
    <property type="match status" value="1"/>
</dbReference>
<evidence type="ECO:0000256" key="14">
    <source>
        <dbReference type="ARBA" id="ARBA00023065"/>
    </source>
</evidence>
<reference evidence="21" key="1">
    <citation type="submission" date="2022-08" db="UniProtKB">
        <authorList>
            <consortium name="EnsemblMetazoa"/>
        </authorList>
    </citation>
    <scope>IDENTIFICATION</scope>
    <source>
        <strain evidence="21">EBRO</strain>
    </source>
</reference>
<sequence>MMALLVLGHFSIPVHLANVRVRFSSYRSKRPIVGVLSAQYDGVCFSRSTNFDSYSGWPVGRSVGGGLVLLDALGHGTPPQTIVRCISTTSWLRDQPSSKIEVTVQNLKQTQKDKEKEQQQQLANGAAAAAAAANGGTLNGAPATAKVFTESNTVAAASPGANVAGANDNAPAPQTTQAAVVATAPVVKKTLKQRIWAEVLHYYHGFRLLFVDINICRKLLWRVLNGKTLTRREHRLLIRTTSDLFRLVPFSVFIIVPFMELLLPVAIKLFPGMLPSTFQTTVDVDEKIKQKFKVKLEMAKFLQRTLDDMSVQHKEHRSQAAKDFSEFFTRVRTTENFTISNEEIMKFSKLFEDEITLDSLSRQQLQALCRVVEVSPIGTSNLLRFQLRMKLRSLAADDRTIQKEGIESLNLSELQAACRARGMRAYGASEERLKSQLQEWINLSLNEKVPPSLLLLSRAMMLPENITTGDKLKATISSLPDSLATVTKAAIGEREGKIDNKTKIEVIKEEERRIREEREEEKEKQKEQREQQEHLVDGAPVLMADVPPPDAQQPSQAVPQPPQPQIIFAPAPEQKITLETLPPQPHTAGEISSADLEVLGDALESLGKNKKTLLVEKEEMRDLKEEIADYQEDVQELQEVVTSAKNKEEVQVRESRAAKLLFKKVNSMISKMDTVLTDLERKEKQLKEQVHAAAQSDELQVPPAADEELVRIDELMSAIKKVRYGGAESIKNVTDDSRLDQISKILGKIDDDQDGQIKVEDVLKVIETIGKENVKLNVKQVDELIDLLDKEEVLEAEDKIEKALTKSLEAKEKQKEQKEKEKEKLLELTDKATDLSGLAGPPPSPVSTSQQLDDGTAIIDADALQKVVEERKKNASINGGGSSKGGNGGGSGGGLASEVPVTAPPVVRTEPGTSAPKDKMV</sequence>
<keyword evidence="11" id="KW-0809">Transit peptide</keyword>
<proteinExistence type="inferred from homology"/>